<proteinExistence type="predicted"/>
<keyword evidence="2" id="KW-1185">Reference proteome</keyword>
<name>A0AAV4B5L6_9GAST</name>
<organism evidence="1 2">
    <name type="scientific">Plakobranchus ocellatus</name>
    <dbReference type="NCBI Taxonomy" id="259542"/>
    <lineage>
        <taxon>Eukaryota</taxon>
        <taxon>Metazoa</taxon>
        <taxon>Spiralia</taxon>
        <taxon>Lophotrochozoa</taxon>
        <taxon>Mollusca</taxon>
        <taxon>Gastropoda</taxon>
        <taxon>Heterobranchia</taxon>
        <taxon>Euthyneura</taxon>
        <taxon>Panpulmonata</taxon>
        <taxon>Sacoglossa</taxon>
        <taxon>Placobranchoidea</taxon>
        <taxon>Plakobranchidae</taxon>
        <taxon>Plakobranchus</taxon>
    </lineage>
</organism>
<comment type="caution">
    <text evidence="1">The sequence shown here is derived from an EMBL/GenBank/DDBJ whole genome shotgun (WGS) entry which is preliminary data.</text>
</comment>
<evidence type="ECO:0000313" key="1">
    <source>
        <dbReference type="EMBL" id="GFO15394.1"/>
    </source>
</evidence>
<evidence type="ECO:0000313" key="2">
    <source>
        <dbReference type="Proteomes" id="UP000735302"/>
    </source>
</evidence>
<dbReference type="EMBL" id="BLXT01004610">
    <property type="protein sequence ID" value="GFO15394.1"/>
    <property type="molecule type" value="Genomic_DNA"/>
</dbReference>
<reference evidence="1 2" key="1">
    <citation type="journal article" date="2021" name="Elife">
        <title>Chloroplast acquisition without the gene transfer in kleptoplastic sea slugs, Plakobranchus ocellatus.</title>
        <authorList>
            <person name="Maeda T."/>
            <person name="Takahashi S."/>
            <person name="Yoshida T."/>
            <person name="Shimamura S."/>
            <person name="Takaki Y."/>
            <person name="Nagai Y."/>
            <person name="Toyoda A."/>
            <person name="Suzuki Y."/>
            <person name="Arimoto A."/>
            <person name="Ishii H."/>
            <person name="Satoh N."/>
            <person name="Nishiyama T."/>
            <person name="Hasebe M."/>
            <person name="Maruyama T."/>
            <person name="Minagawa J."/>
            <person name="Obokata J."/>
            <person name="Shigenobu S."/>
        </authorList>
    </citation>
    <scope>NUCLEOTIDE SEQUENCE [LARGE SCALE GENOMIC DNA]</scope>
</reference>
<dbReference type="AlphaFoldDB" id="A0AAV4B5L6"/>
<gene>
    <name evidence="1" type="ORF">PoB_004189900</name>
</gene>
<accession>A0AAV4B5L6</accession>
<dbReference type="Proteomes" id="UP000735302">
    <property type="component" value="Unassembled WGS sequence"/>
</dbReference>
<protein>
    <submittedName>
        <fullName evidence="1">Uncharacterized protein</fullName>
    </submittedName>
</protein>
<sequence length="88" mass="9925">MVIKTTARGEGQASEELVLYGDWSRWRSPSVLWQSMSKQVYHGISNNRLLFTVWAEAMAASAVWAERLARGIRRGVFSFLSLGLLHSV</sequence>